<evidence type="ECO:0000256" key="10">
    <source>
        <dbReference type="SAM" id="Coils"/>
    </source>
</evidence>
<dbReference type="InterPro" id="IPR015896">
    <property type="entry name" value="4pyrrol_synth_GluRdtase_dimer"/>
</dbReference>
<dbReference type="InterPro" id="IPR015895">
    <property type="entry name" value="4pyrrol_synth_GluRdtase_N"/>
</dbReference>
<evidence type="ECO:0000256" key="8">
    <source>
        <dbReference type="HAMAP-Rule" id="MF_00087"/>
    </source>
</evidence>
<dbReference type="InterPro" id="IPR036291">
    <property type="entry name" value="NAD(P)-bd_dom_sf"/>
</dbReference>
<dbReference type="Gene3D" id="3.40.50.720">
    <property type="entry name" value="NAD(P)-binding Rossmann-like Domain"/>
    <property type="match status" value="1"/>
</dbReference>
<dbReference type="InterPro" id="IPR036343">
    <property type="entry name" value="GluRdtase_N_sf"/>
</dbReference>
<comment type="function">
    <text evidence="8">Catalyzes the NADPH-dependent reduction of glutamyl-tRNA(Glu) to glutamate 1-semialdehyde (GSA).</text>
</comment>
<feature type="binding site" evidence="8">
    <location>
        <begin position="189"/>
        <end position="194"/>
    </location>
    <ligand>
        <name>NADP(+)</name>
        <dbReference type="ChEBI" id="CHEBI:58349"/>
    </ligand>
</feature>
<comment type="caution">
    <text evidence="14">The sequence shown here is derived from an EMBL/GenBank/DDBJ whole genome shotgun (WGS) entry which is preliminary data.</text>
</comment>
<dbReference type="RefSeq" id="WP_205006581.1">
    <property type="nucleotide sequence ID" value="NZ_CBCRXA010000007.1"/>
</dbReference>
<sequence length="447" mass="49457">MHILAIGVDFQHAPVEIRERLTFEPSELEQALTELRESKSIFENVIVSTCNRTEIFVVSDQLHTGKYYTKCFFADWFHMDRQLLGNYLTIKEDAEAVHHLFSVACGLESMVLGETQILGQVRKGFLLAQSLGTTGTFFNELFKEAITIAKHAHEQTQINDHPVSVSYASVELLRSTAGSLANQSVLLLGAGEMSKLAVNYLQGTQAGKLTIANRTQNRAEKLAASCGASALSLDAARKSLNEFDIIIAATSSKHYLLTAEDFQAAGLTHTLLVMDIGVPRNIDPEAASLDVIKLLDIDNLAHIIDTNKEARKKAAVEVEQLIEVQQQKFLQWLHTLGVVPVIAALRQKALAIQAETMRSMENKLPELTEQERKIIGKHAKSMINQLMRDPINKVKELACGEHGPHAVDLFAEIFNLSDRVERASAETTKQTIEGRSTECAFSALNAR</sequence>
<dbReference type="EC" id="1.2.1.70" evidence="3 8"/>
<evidence type="ECO:0000259" key="13">
    <source>
        <dbReference type="Pfam" id="PF05201"/>
    </source>
</evidence>
<comment type="subunit">
    <text evidence="8">Homodimer.</text>
</comment>
<evidence type="ECO:0000256" key="6">
    <source>
        <dbReference type="ARBA" id="ARBA00023244"/>
    </source>
</evidence>
<proteinExistence type="inferred from homology"/>
<dbReference type="SUPFAM" id="SSF69075">
    <property type="entry name" value="Glutamyl tRNA-reductase dimerization domain"/>
    <property type="match status" value="1"/>
</dbReference>
<feature type="binding site" evidence="8">
    <location>
        <begin position="114"/>
        <end position="116"/>
    </location>
    <ligand>
        <name>substrate</name>
    </ligand>
</feature>
<evidence type="ECO:0000256" key="2">
    <source>
        <dbReference type="ARBA" id="ARBA00005916"/>
    </source>
</evidence>
<dbReference type="PANTHER" id="PTHR43013">
    <property type="entry name" value="GLUTAMYL-TRNA REDUCTASE"/>
    <property type="match status" value="1"/>
</dbReference>
<dbReference type="InterPro" id="IPR036453">
    <property type="entry name" value="GluRdtase_dimer_dom_sf"/>
</dbReference>
<evidence type="ECO:0000256" key="5">
    <source>
        <dbReference type="ARBA" id="ARBA00023002"/>
    </source>
</evidence>
<dbReference type="PROSITE" id="PS00747">
    <property type="entry name" value="GLUTR"/>
    <property type="match status" value="1"/>
</dbReference>
<evidence type="ECO:0000256" key="7">
    <source>
        <dbReference type="ARBA" id="ARBA00047464"/>
    </source>
</evidence>
<dbReference type="Pfam" id="PF00745">
    <property type="entry name" value="GlutR_dimer"/>
    <property type="match status" value="1"/>
</dbReference>
<dbReference type="NCBIfam" id="TIGR01035">
    <property type="entry name" value="hemA"/>
    <property type="match status" value="1"/>
</dbReference>
<dbReference type="HAMAP" id="MF_00087">
    <property type="entry name" value="Glu_tRNA_reductase"/>
    <property type="match status" value="1"/>
</dbReference>
<feature type="domain" description="Tetrapyrrole biosynthesis glutamyl-tRNA reductase dimerisation" evidence="11">
    <location>
        <begin position="317"/>
        <end position="416"/>
    </location>
</feature>
<dbReference type="SUPFAM" id="SSF51735">
    <property type="entry name" value="NAD(P)-binding Rossmann-fold domains"/>
    <property type="match status" value="1"/>
</dbReference>
<name>A0ABS2Q8G5_9BACL</name>
<comment type="domain">
    <text evidence="8">Possesses an unusual extended V-shaped dimeric structure with each monomer consisting of three distinct domains arranged along a curved 'spinal' alpha-helix. The N-terminal catalytic domain specifically recognizes the glutamate moiety of the substrate. The second domain is the NADPH-binding domain, and the third C-terminal domain is responsible for dimerization.</text>
</comment>
<feature type="coiled-coil region" evidence="10">
    <location>
        <begin position="307"/>
        <end position="370"/>
    </location>
</feature>
<dbReference type="PIRSF" id="PIRSF000445">
    <property type="entry name" value="4pyrrol_synth_GluRdtase"/>
    <property type="match status" value="1"/>
</dbReference>
<dbReference type="InterPro" id="IPR000343">
    <property type="entry name" value="4pyrrol_synth_GluRdtase"/>
</dbReference>
<organism evidence="14 15">
    <name type="scientific">Sporolactobacillus spathodeae</name>
    <dbReference type="NCBI Taxonomy" id="1465502"/>
    <lineage>
        <taxon>Bacteria</taxon>
        <taxon>Bacillati</taxon>
        <taxon>Bacillota</taxon>
        <taxon>Bacilli</taxon>
        <taxon>Bacillales</taxon>
        <taxon>Sporolactobacillaceae</taxon>
        <taxon>Sporolactobacillus</taxon>
    </lineage>
</organism>
<dbReference type="InterPro" id="IPR018214">
    <property type="entry name" value="GluRdtase_CS"/>
</dbReference>
<dbReference type="PANTHER" id="PTHR43013:SF1">
    <property type="entry name" value="GLUTAMYL-TRNA REDUCTASE"/>
    <property type="match status" value="1"/>
</dbReference>
<dbReference type="Pfam" id="PF05201">
    <property type="entry name" value="GlutR_N"/>
    <property type="match status" value="1"/>
</dbReference>
<accession>A0ABS2Q8G5</accession>
<gene>
    <name evidence="8" type="primary">hemA</name>
    <name evidence="14" type="ORF">JOC27_001534</name>
</gene>
<dbReference type="CDD" id="cd05213">
    <property type="entry name" value="NAD_bind_Glutamyl_tRNA_reduct"/>
    <property type="match status" value="1"/>
</dbReference>
<evidence type="ECO:0000313" key="14">
    <source>
        <dbReference type="EMBL" id="MBM7658082.1"/>
    </source>
</evidence>
<keyword evidence="6 8" id="KW-0627">Porphyrin biosynthesis</keyword>
<feature type="binding site" evidence="8">
    <location>
        <begin position="49"/>
        <end position="52"/>
    </location>
    <ligand>
        <name>substrate</name>
    </ligand>
</feature>
<evidence type="ECO:0000259" key="12">
    <source>
        <dbReference type="Pfam" id="PF01488"/>
    </source>
</evidence>
<dbReference type="EMBL" id="JAFBEV010000011">
    <property type="protein sequence ID" value="MBM7658082.1"/>
    <property type="molecule type" value="Genomic_DNA"/>
</dbReference>
<dbReference type="Pfam" id="PF01488">
    <property type="entry name" value="Shikimate_DH"/>
    <property type="match status" value="1"/>
</dbReference>
<feature type="domain" description="Glutamyl-tRNA reductase N-terminal" evidence="13">
    <location>
        <begin position="6"/>
        <end position="156"/>
    </location>
</feature>
<keyword evidence="15" id="KW-1185">Reference proteome</keyword>
<keyword evidence="4 8" id="KW-0521">NADP</keyword>
<feature type="site" description="Important for activity" evidence="8">
    <location>
        <position position="99"/>
    </location>
</feature>
<reference evidence="14 15" key="1">
    <citation type="submission" date="2021-01" db="EMBL/GenBank/DDBJ databases">
        <title>Genomic Encyclopedia of Type Strains, Phase IV (KMG-IV): sequencing the most valuable type-strain genomes for metagenomic binning, comparative biology and taxonomic classification.</title>
        <authorList>
            <person name="Goeker M."/>
        </authorList>
    </citation>
    <scope>NUCLEOTIDE SEQUENCE [LARGE SCALE GENOMIC DNA]</scope>
    <source>
        <strain evidence="14 15">DSM 100968</strain>
    </source>
</reference>
<dbReference type="Gene3D" id="3.30.460.30">
    <property type="entry name" value="Glutamyl-tRNA reductase, N-terminal domain"/>
    <property type="match status" value="1"/>
</dbReference>
<feature type="active site" description="Nucleophile" evidence="8">
    <location>
        <position position="50"/>
    </location>
</feature>
<protein>
    <recommendedName>
        <fullName evidence="3 8">Glutamyl-tRNA reductase</fullName>
        <shortName evidence="8">GluTR</shortName>
        <ecNumber evidence="3 8">1.2.1.70</ecNumber>
    </recommendedName>
</protein>
<feature type="domain" description="Quinate/shikimate 5-dehydrogenase/glutamyl-tRNA reductase" evidence="12">
    <location>
        <begin position="172"/>
        <end position="303"/>
    </location>
</feature>
<dbReference type="GO" id="GO:0008883">
    <property type="term" value="F:glutamyl-tRNA reductase activity"/>
    <property type="evidence" value="ECO:0007669"/>
    <property type="project" value="UniProtKB-EC"/>
</dbReference>
<evidence type="ECO:0000256" key="9">
    <source>
        <dbReference type="RuleBase" id="RU000584"/>
    </source>
</evidence>
<keyword evidence="5 8" id="KW-0560">Oxidoreductase</keyword>
<comment type="pathway">
    <text evidence="1 8 9">Porphyrin-containing compound metabolism; protoporphyrin-IX biosynthesis; 5-aminolevulinate from L-glutamyl-tRNA(Glu): step 1/2.</text>
</comment>
<dbReference type="Proteomes" id="UP000823201">
    <property type="component" value="Unassembled WGS sequence"/>
</dbReference>
<evidence type="ECO:0000313" key="15">
    <source>
        <dbReference type="Proteomes" id="UP000823201"/>
    </source>
</evidence>
<comment type="similarity">
    <text evidence="2 8 9">Belongs to the glutamyl-tRNA reductase family.</text>
</comment>
<comment type="catalytic activity">
    <reaction evidence="7 8 9">
        <text>(S)-4-amino-5-oxopentanoate + tRNA(Glu) + NADP(+) = L-glutamyl-tRNA(Glu) + NADPH + H(+)</text>
        <dbReference type="Rhea" id="RHEA:12344"/>
        <dbReference type="Rhea" id="RHEA-COMP:9663"/>
        <dbReference type="Rhea" id="RHEA-COMP:9680"/>
        <dbReference type="ChEBI" id="CHEBI:15378"/>
        <dbReference type="ChEBI" id="CHEBI:57501"/>
        <dbReference type="ChEBI" id="CHEBI:57783"/>
        <dbReference type="ChEBI" id="CHEBI:58349"/>
        <dbReference type="ChEBI" id="CHEBI:78442"/>
        <dbReference type="ChEBI" id="CHEBI:78520"/>
        <dbReference type="EC" id="1.2.1.70"/>
    </reaction>
</comment>
<feature type="binding site" evidence="8">
    <location>
        <position position="109"/>
    </location>
    <ligand>
        <name>substrate</name>
    </ligand>
</feature>
<comment type="miscellaneous">
    <text evidence="8">During catalysis, the active site Cys acts as a nucleophile attacking the alpha-carbonyl group of tRNA-bound glutamate with the formation of a thioester intermediate between enzyme and glutamate, and the concomitant release of tRNA(Glu). The thioester intermediate is finally reduced by direct hydride transfer from NADPH, to form the product GSA.</text>
</comment>
<evidence type="ECO:0000256" key="3">
    <source>
        <dbReference type="ARBA" id="ARBA00012970"/>
    </source>
</evidence>
<feature type="binding site" evidence="8">
    <location>
        <position position="120"/>
    </location>
    <ligand>
        <name>substrate</name>
    </ligand>
</feature>
<keyword evidence="10" id="KW-0175">Coiled coil</keyword>
<evidence type="ECO:0000256" key="4">
    <source>
        <dbReference type="ARBA" id="ARBA00022857"/>
    </source>
</evidence>
<dbReference type="SUPFAM" id="SSF69742">
    <property type="entry name" value="Glutamyl tRNA-reductase catalytic, N-terminal domain"/>
    <property type="match status" value="1"/>
</dbReference>
<dbReference type="InterPro" id="IPR006151">
    <property type="entry name" value="Shikm_DH/Glu-tRNA_Rdtase"/>
</dbReference>
<evidence type="ECO:0000259" key="11">
    <source>
        <dbReference type="Pfam" id="PF00745"/>
    </source>
</evidence>
<evidence type="ECO:0000256" key="1">
    <source>
        <dbReference type="ARBA" id="ARBA00005059"/>
    </source>
</evidence>